<reference evidence="1" key="1">
    <citation type="submission" date="2020-01" db="EMBL/GenBank/DDBJ databases">
        <authorList>
            <person name="Meier V. D."/>
            <person name="Meier V D."/>
        </authorList>
    </citation>
    <scope>NUCLEOTIDE SEQUENCE</scope>
    <source>
        <strain evidence="1">HLG_WM_MAG_08</strain>
    </source>
</reference>
<gene>
    <name evidence="1" type="ORF">HELGO_WM22422</name>
</gene>
<organism evidence="1">
    <name type="scientific">uncultured Thiotrichaceae bacterium</name>
    <dbReference type="NCBI Taxonomy" id="298394"/>
    <lineage>
        <taxon>Bacteria</taxon>
        <taxon>Pseudomonadati</taxon>
        <taxon>Pseudomonadota</taxon>
        <taxon>Gammaproteobacteria</taxon>
        <taxon>Thiotrichales</taxon>
        <taxon>Thiotrichaceae</taxon>
        <taxon>environmental samples</taxon>
    </lineage>
</organism>
<dbReference type="AlphaFoldDB" id="A0A6S6TLC4"/>
<accession>A0A6S6TLC4</accession>
<evidence type="ECO:0000313" key="1">
    <source>
        <dbReference type="EMBL" id="CAA6821652.1"/>
    </source>
</evidence>
<name>A0A6S6TLC4_9GAMM</name>
<protein>
    <submittedName>
        <fullName evidence="1">Uncharacterized protein</fullName>
    </submittedName>
</protein>
<proteinExistence type="predicted"/>
<sequence length="159" mass="17007">MNLKLLAAAMVAFVVGIGVFSLLPLDSGGADASMLIVQGECDLSHSSCLAQDQSGHEVKFSLSPRPVPLLKAVAVDATVMGMDDLRVAQISVEGINMYMGIQIIPLTITSSDSASEQKLTGTLQLPVCTSRTMEWRVTLVLQTNTKEYQTAYPFTTVTP</sequence>
<dbReference type="EMBL" id="CACVAV010000331">
    <property type="protein sequence ID" value="CAA6821652.1"/>
    <property type="molecule type" value="Genomic_DNA"/>
</dbReference>